<evidence type="ECO:0000313" key="2">
    <source>
        <dbReference type="Proteomes" id="UP000019478"/>
    </source>
</evidence>
<dbReference type="OrthoDB" id="5343383at2759"/>
<dbReference type="RefSeq" id="XP_007736998.1">
    <property type="nucleotide sequence ID" value="XM_007738808.1"/>
</dbReference>
<dbReference type="Proteomes" id="UP000019478">
    <property type="component" value="Unassembled WGS sequence"/>
</dbReference>
<dbReference type="EMBL" id="AMGY01000008">
    <property type="protein sequence ID" value="EXJ79210.1"/>
    <property type="molecule type" value="Genomic_DNA"/>
</dbReference>
<name>W9XPE3_9EURO</name>
<evidence type="ECO:0000313" key="1">
    <source>
        <dbReference type="EMBL" id="EXJ79210.1"/>
    </source>
</evidence>
<accession>W9XPE3</accession>
<proteinExistence type="predicted"/>
<keyword evidence="2" id="KW-1185">Reference proteome</keyword>
<comment type="caution">
    <text evidence="1">The sequence shown here is derived from an EMBL/GenBank/DDBJ whole genome shotgun (WGS) entry which is preliminary data.</text>
</comment>
<dbReference type="HOGENOM" id="CLU_1073621_0_0_1"/>
<sequence length="245" mass="27116">MSWIAETAAALTRIYVLFVELDYVRASDLRMAPHSAQELDVDRCRHLGLSEAAIVFLKQIPWAAAGSGDLIKNSEMIDFSEAYSLAAAQRPTITGNSVLVEHGARTRLDPSMLSLTFCGDQGHALVVDTVRGSIRKWDGTGDVMASQEYPARSFLDDIYASYLSLAEIPYELEILQPTIDPVYSVPAADGSPRWVVNTKYVLVKAAATEHGWPHNFSKADFKRKAARYLYVMEGDDDDHGSLDEQ</sequence>
<dbReference type="AlphaFoldDB" id="W9XPE3"/>
<organism evidence="1 2">
    <name type="scientific">Capronia epimyces CBS 606.96</name>
    <dbReference type="NCBI Taxonomy" id="1182542"/>
    <lineage>
        <taxon>Eukaryota</taxon>
        <taxon>Fungi</taxon>
        <taxon>Dikarya</taxon>
        <taxon>Ascomycota</taxon>
        <taxon>Pezizomycotina</taxon>
        <taxon>Eurotiomycetes</taxon>
        <taxon>Chaetothyriomycetidae</taxon>
        <taxon>Chaetothyriales</taxon>
        <taxon>Herpotrichiellaceae</taxon>
        <taxon>Capronia</taxon>
    </lineage>
</organism>
<dbReference type="GeneID" id="19172798"/>
<gene>
    <name evidence="1" type="ORF">A1O3_08711</name>
</gene>
<reference evidence="1 2" key="1">
    <citation type="submission" date="2013-03" db="EMBL/GenBank/DDBJ databases">
        <title>The Genome Sequence of Capronia epimyces CBS 606.96.</title>
        <authorList>
            <consortium name="The Broad Institute Genomics Platform"/>
            <person name="Cuomo C."/>
            <person name="de Hoog S."/>
            <person name="Gorbushina A."/>
            <person name="Walker B."/>
            <person name="Young S.K."/>
            <person name="Zeng Q."/>
            <person name="Gargeya S."/>
            <person name="Fitzgerald M."/>
            <person name="Haas B."/>
            <person name="Abouelleil A."/>
            <person name="Allen A.W."/>
            <person name="Alvarado L."/>
            <person name="Arachchi H.M."/>
            <person name="Berlin A.M."/>
            <person name="Chapman S.B."/>
            <person name="Gainer-Dewar J."/>
            <person name="Goldberg J."/>
            <person name="Griggs A."/>
            <person name="Gujja S."/>
            <person name="Hansen M."/>
            <person name="Howarth C."/>
            <person name="Imamovic A."/>
            <person name="Ireland A."/>
            <person name="Larimer J."/>
            <person name="McCowan C."/>
            <person name="Murphy C."/>
            <person name="Pearson M."/>
            <person name="Poon T.W."/>
            <person name="Priest M."/>
            <person name="Roberts A."/>
            <person name="Saif S."/>
            <person name="Shea T."/>
            <person name="Sisk P."/>
            <person name="Sykes S."/>
            <person name="Wortman J."/>
            <person name="Nusbaum C."/>
            <person name="Birren B."/>
        </authorList>
    </citation>
    <scope>NUCLEOTIDE SEQUENCE [LARGE SCALE GENOMIC DNA]</scope>
    <source>
        <strain evidence="1 2">CBS 606.96</strain>
    </source>
</reference>
<protein>
    <submittedName>
        <fullName evidence="1">Uncharacterized protein</fullName>
    </submittedName>
</protein>